<evidence type="ECO:0000256" key="1">
    <source>
        <dbReference type="ARBA" id="ARBA00038215"/>
    </source>
</evidence>
<evidence type="ECO:0000313" key="5">
    <source>
        <dbReference type="Proteomes" id="UP001215598"/>
    </source>
</evidence>
<comment type="similarity">
    <text evidence="1">Belongs to the peptidase S12 family.</text>
</comment>
<protein>
    <submittedName>
        <fullName evidence="4">Beta-lactamase/transpeptidase-like protein</fullName>
    </submittedName>
</protein>
<feature type="signal peptide" evidence="2">
    <location>
        <begin position="1"/>
        <end position="21"/>
    </location>
</feature>
<dbReference type="InterPro" id="IPR001466">
    <property type="entry name" value="Beta-lactam-related"/>
</dbReference>
<dbReference type="InterPro" id="IPR050491">
    <property type="entry name" value="AmpC-like"/>
</dbReference>
<keyword evidence="5" id="KW-1185">Reference proteome</keyword>
<dbReference type="Gene3D" id="3.40.710.10">
    <property type="entry name" value="DD-peptidase/beta-lactamase superfamily"/>
    <property type="match status" value="1"/>
</dbReference>
<dbReference type="Proteomes" id="UP001215598">
    <property type="component" value="Unassembled WGS sequence"/>
</dbReference>
<comment type="caution">
    <text evidence="4">The sequence shown here is derived from an EMBL/GenBank/DDBJ whole genome shotgun (WGS) entry which is preliminary data.</text>
</comment>
<dbReference type="AlphaFoldDB" id="A0AAD7NWQ8"/>
<keyword evidence="2" id="KW-0732">Signal</keyword>
<dbReference type="InterPro" id="IPR012338">
    <property type="entry name" value="Beta-lactam/transpept-like"/>
</dbReference>
<feature type="domain" description="Beta-lactamase-related" evidence="3">
    <location>
        <begin position="50"/>
        <end position="379"/>
    </location>
</feature>
<evidence type="ECO:0000313" key="4">
    <source>
        <dbReference type="EMBL" id="KAJ7778998.1"/>
    </source>
</evidence>
<name>A0AAD7NWQ8_9AGAR</name>
<sequence length="571" mass="62013">MLLRSTFASLVLFTAHGLGSSLQLPRQANTSAPIVDAELSSYIQQVFDLNNVTGASMAIILPTGEVQYATWGNSTEDGKPVASDTVFAIGSCSKGFLSASVGILMQDFADGKNTTALPSNVTDLAWSTKIQDLLPGEWKTDDPWSTEKTNLRDLLSHVTGMPSHEYSYTADESPRDIVVRMRNLRTAYELRQYWEYCNQMYITASYIVSKYSGMSYRDFVEKRIMLPLNMTSSTLHPDRANATGTMAQNWSPLGRRIPFFLPESQAELIAGAGGVISTAEDMALWVKLFLNGGVIPQTNVTIIPQTTFTLATSGIAVANSTGTELYSVPAYGMGWLRYSYRGREVVLHNGGAPGVSAWAKFYPRDGFGIVLIANTAVDTATELATFAVEDRLLGLINMTADPPLGPPVAFPSSSLPPAPPNATALPGFPGTYTNVPYGNLTICSPTISTTPACAEVVQDFKKVNAAAGTPSHPAELYAAWPRWWSSHLRLSPYAENVYIATSMNMYVNGYGDDDTPFVDPLDQWYVTFMVNDGKVEGLGFTGVADKETSRQLNFGPGGSIRDTADAWFDKL</sequence>
<dbReference type="SUPFAM" id="SSF56601">
    <property type="entry name" value="beta-lactamase/transpeptidase-like"/>
    <property type="match status" value="1"/>
</dbReference>
<accession>A0AAD7NWQ8</accession>
<reference evidence="4" key="1">
    <citation type="submission" date="2023-03" db="EMBL/GenBank/DDBJ databases">
        <title>Massive genome expansion in bonnet fungi (Mycena s.s.) driven by repeated elements and novel gene families across ecological guilds.</title>
        <authorList>
            <consortium name="Lawrence Berkeley National Laboratory"/>
            <person name="Harder C.B."/>
            <person name="Miyauchi S."/>
            <person name="Viragh M."/>
            <person name="Kuo A."/>
            <person name="Thoen E."/>
            <person name="Andreopoulos B."/>
            <person name="Lu D."/>
            <person name="Skrede I."/>
            <person name="Drula E."/>
            <person name="Henrissat B."/>
            <person name="Morin E."/>
            <person name="Kohler A."/>
            <person name="Barry K."/>
            <person name="LaButti K."/>
            <person name="Morin E."/>
            <person name="Salamov A."/>
            <person name="Lipzen A."/>
            <person name="Mereny Z."/>
            <person name="Hegedus B."/>
            <person name="Baldrian P."/>
            <person name="Stursova M."/>
            <person name="Weitz H."/>
            <person name="Taylor A."/>
            <person name="Grigoriev I.V."/>
            <person name="Nagy L.G."/>
            <person name="Martin F."/>
            <person name="Kauserud H."/>
        </authorList>
    </citation>
    <scope>NUCLEOTIDE SEQUENCE</scope>
    <source>
        <strain evidence="4">CBHHK182m</strain>
    </source>
</reference>
<dbReference type="PANTHER" id="PTHR46825:SF15">
    <property type="entry name" value="BETA-LACTAMASE-RELATED DOMAIN-CONTAINING PROTEIN"/>
    <property type="match status" value="1"/>
</dbReference>
<proteinExistence type="inferred from homology"/>
<evidence type="ECO:0000256" key="2">
    <source>
        <dbReference type="SAM" id="SignalP"/>
    </source>
</evidence>
<dbReference type="EMBL" id="JARKIB010000006">
    <property type="protein sequence ID" value="KAJ7778998.1"/>
    <property type="molecule type" value="Genomic_DNA"/>
</dbReference>
<organism evidence="4 5">
    <name type="scientific">Mycena metata</name>
    <dbReference type="NCBI Taxonomy" id="1033252"/>
    <lineage>
        <taxon>Eukaryota</taxon>
        <taxon>Fungi</taxon>
        <taxon>Dikarya</taxon>
        <taxon>Basidiomycota</taxon>
        <taxon>Agaricomycotina</taxon>
        <taxon>Agaricomycetes</taxon>
        <taxon>Agaricomycetidae</taxon>
        <taxon>Agaricales</taxon>
        <taxon>Marasmiineae</taxon>
        <taxon>Mycenaceae</taxon>
        <taxon>Mycena</taxon>
    </lineage>
</organism>
<dbReference type="PANTHER" id="PTHR46825">
    <property type="entry name" value="D-ALANYL-D-ALANINE-CARBOXYPEPTIDASE/ENDOPEPTIDASE AMPH"/>
    <property type="match status" value="1"/>
</dbReference>
<evidence type="ECO:0000259" key="3">
    <source>
        <dbReference type="Pfam" id="PF00144"/>
    </source>
</evidence>
<gene>
    <name evidence="4" type="ORF">B0H16DRAFT_1838162</name>
</gene>
<dbReference type="Pfam" id="PF00144">
    <property type="entry name" value="Beta-lactamase"/>
    <property type="match status" value="1"/>
</dbReference>
<feature type="chain" id="PRO_5041993970" evidence="2">
    <location>
        <begin position="22"/>
        <end position="571"/>
    </location>
</feature>